<organism evidence="1 2">
    <name type="scientific">Muriicola marianensis</name>
    <dbReference type="NCBI Taxonomy" id="1324801"/>
    <lineage>
        <taxon>Bacteria</taxon>
        <taxon>Pseudomonadati</taxon>
        <taxon>Bacteroidota</taxon>
        <taxon>Flavobacteriia</taxon>
        <taxon>Flavobacteriales</taxon>
        <taxon>Flavobacteriaceae</taxon>
        <taxon>Muriicola</taxon>
    </lineage>
</organism>
<protein>
    <recommendedName>
        <fullName evidence="3">Carboxypeptidase-like regulatory domain-containing protein</fullName>
    </recommendedName>
</protein>
<dbReference type="Proteomes" id="UP000625780">
    <property type="component" value="Unassembled WGS sequence"/>
</dbReference>
<dbReference type="EMBL" id="BMFH01000001">
    <property type="protein sequence ID" value="GGD44723.1"/>
    <property type="molecule type" value="Genomic_DNA"/>
</dbReference>
<evidence type="ECO:0000313" key="1">
    <source>
        <dbReference type="EMBL" id="GGD44723.1"/>
    </source>
</evidence>
<accession>A0ABQ1QT40</accession>
<sequence>MNTTAGRATISDEEGMFSIEASPGDTLLFSAVQYRRKQLVLSASMLESRFIYVNLEEFVNELDEVVVRPFNLSGDLVRDMQQMKTEPVVTASTLGLPNAYVKPMMQSERLLKEASMGPFHLGMITAVPFNPLINMITGRTKMLKRRVARDRKYLLTQEVRNYYPDSIFVSRMGIPADRIDDFMYFCEVDSKFDSIVSSDDHIAILNLLLVKSKAYRENNQLD</sequence>
<keyword evidence="2" id="KW-1185">Reference proteome</keyword>
<name>A0ABQ1QT40_9FLAO</name>
<proteinExistence type="predicted"/>
<evidence type="ECO:0000313" key="2">
    <source>
        <dbReference type="Proteomes" id="UP000625780"/>
    </source>
</evidence>
<reference evidence="2" key="1">
    <citation type="journal article" date="2019" name="Int. J. Syst. Evol. Microbiol.">
        <title>The Global Catalogue of Microorganisms (GCM) 10K type strain sequencing project: providing services to taxonomists for standard genome sequencing and annotation.</title>
        <authorList>
            <consortium name="The Broad Institute Genomics Platform"/>
            <consortium name="The Broad Institute Genome Sequencing Center for Infectious Disease"/>
            <person name="Wu L."/>
            <person name="Ma J."/>
        </authorList>
    </citation>
    <scope>NUCLEOTIDE SEQUENCE [LARGE SCALE GENOMIC DNA]</scope>
    <source>
        <strain evidence="2">CGMCC 1.12606</strain>
    </source>
</reference>
<evidence type="ECO:0008006" key="3">
    <source>
        <dbReference type="Google" id="ProtNLM"/>
    </source>
</evidence>
<comment type="caution">
    <text evidence="1">The sequence shown here is derived from an EMBL/GenBank/DDBJ whole genome shotgun (WGS) entry which is preliminary data.</text>
</comment>
<gene>
    <name evidence="1" type="ORF">GCM10011361_09610</name>
</gene>